<dbReference type="InterPro" id="IPR035587">
    <property type="entry name" value="DUS-like_FMN-bd"/>
</dbReference>
<evidence type="ECO:0000256" key="7">
    <source>
        <dbReference type="ARBA" id="ARBA00022884"/>
    </source>
</evidence>
<evidence type="ECO:0000256" key="3">
    <source>
        <dbReference type="ARBA" id="ARBA00022630"/>
    </source>
</evidence>
<feature type="site" description="Interacts with tRNA" evidence="10">
    <location>
        <position position="140"/>
    </location>
</feature>
<evidence type="ECO:0000259" key="11">
    <source>
        <dbReference type="Pfam" id="PF01207"/>
    </source>
</evidence>
<comment type="catalytic activity">
    <reaction evidence="10">
        <text>5,6-dihydrouridine(20a) in tRNA + NAD(+) = uridine(20a) in tRNA + NADH + H(+)</text>
        <dbReference type="Rhea" id="RHEA:53348"/>
        <dbReference type="Rhea" id="RHEA-COMP:13535"/>
        <dbReference type="Rhea" id="RHEA-COMP:13536"/>
        <dbReference type="ChEBI" id="CHEBI:15378"/>
        <dbReference type="ChEBI" id="CHEBI:57540"/>
        <dbReference type="ChEBI" id="CHEBI:57945"/>
        <dbReference type="ChEBI" id="CHEBI:65315"/>
        <dbReference type="ChEBI" id="CHEBI:74443"/>
    </reaction>
</comment>
<evidence type="ECO:0000313" key="13">
    <source>
        <dbReference type="Proteomes" id="UP000501989"/>
    </source>
</evidence>
<comment type="function">
    <text evidence="9 10">Catalyzes the synthesis of 5,6-dihydrouridine (D), a modified base found in the D-loop of most tRNAs, via the reduction of the C5-C6 double bond in target uridines. Specifically modifies U20 and U20a in tRNAs.</text>
</comment>
<proteinExistence type="inferred from homology"/>
<feature type="binding site" evidence="10">
    <location>
        <begin position="276"/>
        <end position="277"/>
    </location>
    <ligand>
        <name>FMN</name>
        <dbReference type="ChEBI" id="CHEBI:58210"/>
    </ligand>
</feature>
<accession>A0A6M8MMU9</accession>
<dbReference type="PROSITE" id="PS01136">
    <property type="entry name" value="UPF0034"/>
    <property type="match status" value="1"/>
</dbReference>
<evidence type="ECO:0000256" key="9">
    <source>
        <dbReference type="ARBA" id="ARBA00058013"/>
    </source>
</evidence>
<dbReference type="InterPro" id="IPR013785">
    <property type="entry name" value="Aldolase_TIM"/>
</dbReference>
<keyword evidence="5 10" id="KW-0819">tRNA processing</keyword>
<sequence>MSSALQSARDFNMTRFSRACELLECASSSPDLLIAAMLPTTEPRTDRLPSEPSRRFSVAPMMDWTDRHCRFFLRLLSKNALLYTEMVTTGALLHGDTERFLRHDETEHPLALQLGGSNPADLAASARLAQAAGYDEVNLNVGCPSDRVQNNMIGAVLMGHPQRVADCVKAMRDAVTIPVTVKHRIGINGRDSYEQLCEFVGTVRDAGCTSFTVHARIAILEGLSPKENRDIPPLRYDIAAQLKQDFPELEIILNGGIKTLEQCQEHLNTFDGVMLGREAYHNPYLLAGVDRELFGSTAPPITRADTLALMRPYVEAHLRDGGSMHHITRHVLGLGTGFPGARKFRQMLSVDIHKTDDPLGLLDRAGELLEGR</sequence>
<protein>
    <recommendedName>
        <fullName evidence="10">tRNA-dihydrouridine(20/20a) synthase</fullName>
        <ecNumber evidence="10">1.3.1.91</ecNumber>
    </recommendedName>
    <alternativeName>
        <fullName evidence="10">U20-specific dihydrouridine synthase</fullName>
        <shortName evidence="10">U20-specific Dus</shortName>
    </alternativeName>
    <alternativeName>
        <fullName evidence="10">tRNA-dihydrouridine synthase A</fullName>
    </alternativeName>
</protein>
<evidence type="ECO:0000313" key="12">
    <source>
        <dbReference type="EMBL" id="QKF52310.1"/>
    </source>
</evidence>
<dbReference type="Pfam" id="PF01207">
    <property type="entry name" value="Dus"/>
    <property type="match status" value="1"/>
</dbReference>
<dbReference type="KEGG" id="pgg:FX982_03292"/>
<keyword evidence="8 10" id="KW-0560">Oxidoreductase</keyword>
<dbReference type="Proteomes" id="UP000501989">
    <property type="component" value="Chromosome"/>
</dbReference>
<feature type="binding site" evidence="10">
    <location>
        <position position="113"/>
    </location>
    <ligand>
        <name>FMN</name>
        <dbReference type="ChEBI" id="CHEBI:58210"/>
    </ligand>
</feature>
<evidence type="ECO:0000256" key="10">
    <source>
        <dbReference type="HAMAP-Rule" id="MF_02041"/>
    </source>
</evidence>
<dbReference type="EMBL" id="CP053746">
    <property type="protein sequence ID" value="QKF52310.1"/>
    <property type="molecule type" value="Genomic_DNA"/>
</dbReference>
<dbReference type="Gene3D" id="3.20.20.70">
    <property type="entry name" value="Aldolase class I"/>
    <property type="match status" value="1"/>
</dbReference>
<name>A0A6M8MMU9_9PSED</name>
<evidence type="ECO:0000256" key="8">
    <source>
        <dbReference type="ARBA" id="ARBA00023002"/>
    </source>
</evidence>
<comment type="similarity">
    <text evidence="10">Belongs to the Dus family. DusA subfamily.</text>
</comment>
<dbReference type="EC" id="1.3.1.91" evidence="10"/>
<comment type="catalytic activity">
    <reaction evidence="10">
        <text>5,6-dihydrouridine(20) in tRNA + NAD(+) = uridine(20) in tRNA + NADH + H(+)</text>
        <dbReference type="Rhea" id="RHEA:53340"/>
        <dbReference type="Rhea" id="RHEA-COMP:13533"/>
        <dbReference type="Rhea" id="RHEA-COMP:13534"/>
        <dbReference type="ChEBI" id="CHEBI:15378"/>
        <dbReference type="ChEBI" id="CHEBI:57540"/>
        <dbReference type="ChEBI" id="CHEBI:57945"/>
        <dbReference type="ChEBI" id="CHEBI:65315"/>
        <dbReference type="ChEBI" id="CHEBI:74443"/>
        <dbReference type="EC" id="1.3.1.91"/>
    </reaction>
</comment>
<dbReference type="HAMAP" id="MF_02041">
    <property type="entry name" value="DusA_subfam"/>
    <property type="match status" value="1"/>
</dbReference>
<dbReference type="GO" id="GO:0000049">
    <property type="term" value="F:tRNA binding"/>
    <property type="evidence" value="ECO:0007669"/>
    <property type="project" value="UniProtKB-UniRule"/>
</dbReference>
<dbReference type="GO" id="GO:0050660">
    <property type="term" value="F:flavin adenine dinucleotide binding"/>
    <property type="evidence" value="ECO:0007669"/>
    <property type="project" value="InterPro"/>
</dbReference>
<feature type="site" description="Interacts with tRNA; defines subfamily-specific binding signature" evidence="10">
    <location>
        <position position="226"/>
    </location>
</feature>
<comment type="catalytic activity">
    <reaction evidence="10">
        <text>5,6-dihydrouridine(20a) in tRNA + NADP(+) = uridine(20a) in tRNA + NADPH + H(+)</text>
        <dbReference type="Rhea" id="RHEA:53344"/>
        <dbReference type="Rhea" id="RHEA-COMP:13535"/>
        <dbReference type="Rhea" id="RHEA-COMP:13536"/>
        <dbReference type="ChEBI" id="CHEBI:15378"/>
        <dbReference type="ChEBI" id="CHEBI:57783"/>
        <dbReference type="ChEBI" id="CHEBI:58349"/>
        <dbReference type="ChEBI" id="CHEBI:65315"/>
        <dbReference type="ChEBI" id="CHEBI:74443"/>
    </reaction>
</comment>
<dbReference type="PANTHER" id="PTHR42907:SF1">
    <property type="entry name" value="FMN-LINKED OXIDOREDUCTASES SUPERFAMILY PROTEIN"/>
    <property type="match status" value="1"/>
</dbReference>
<comment type="cofactor">
    <cofactor evidence="1 10">
        <name>FMN</name>
        <dbReference type="ChEBI" id="CHEBI:58210"/>
    </cofactor>
</comment>
<feature type="domain" description="DUS-like FMN-binding" evidence="11">
    <location>
        <begin position="58"/>
        <end position="350"/>
    </location>
</feature>
<keyword evidence="7 10" id="KW-0694">RNA-binding</keyword>
<dbReference type="Gene3D" id="1.20.120.1460">
    <property type="match status" value="1"/>
</dbReference>
<dbReference type="InterPro" id="IPR018517">
    <property type="entry name" value="tRNA_hU_synthase_CS"/>
</dbReference>
<feature type="binding site" evidence="10">
    <location>
        <position position="182"/>
    </location>
    <ligand>
        <name>FMN</name>
        <dbReference type="ChEBI" id="CHEBI:58210"/>
    </ligand>
</feature>
<organism evidence="12 13">
    <name type="scientific">Pseudomonas graminis</name>
    <dbReference type="NCBI Taxonomy" id="158627"/>
    <lineage>
        <taxon>Bacteria</taxon>
        <taxon>Pseudomonadati</taxon>
        <taxon>Pseudomonadota</taxon>
        <taxon>Gammaproteobacteria</taxon>
        <taxon>Pseudomonadales</taxon>
        <taxon>Pseudomonadaceae</taxon>
        <taxon>Pseudomonas</taxon>
    </lineage>
</organism>
<feature type="binding site" evidence="10">
    <location>
        <begin position="60"/>
        <end position="62"/>
    </location>
    <ligand>
        <name>FMN</name>
        <dbReference type="ChEBI" id="CHEBI:58210"/>
    </ligand>
</feature>
<keyword evidence="13" id="KW-1185">Reference proteome</keyword>
<dbReference type="CDD" id="cd02801">
    <property type="entry name" value="DUS_like_FMN"/>
    <property type="match status" value="1"/>
</dbReference>
<dbReference type="NCBIfam" id="TIGR00742">
    <property type="entry name" value="yjbN"/>
    <property type="match status" value="1"/>
</dbReference>
<comment type="catalytic activity">
    <reaction evidence="10">
        <text>5,6-dihydrouridine(20) in tRNA + NADP(+) = uridine(20) in tRNA + NADPH + H(+)</text>
        <dbReference type="Rhea" id="RHEA:53336"/>
        <dbReference type="Rhea" id="RHEA-COMP:13533"/>
        <dbReference type="Rhea" id="RHEA-COMP:13534"/>
        <dbReference type="ChEBI" id="CHEBI:15378"/>
        <dbReference type="ChEBI" id="CHEBI:57783"/>
        <dbReference type="ChEBI" id="CHEBI:58349"/>
        <dbReference type="ChEBI" id="CHEBI:65315"/>
        <dbReference type="ChEBI" id="CHEBI:74443"/>
        <dbReference type="EC" id="1.3.1.91"/>
    </reaction>
</comment>
<dbReference type="GO" id="GO:0102264">
    <property type="term" value="F:tRNA-dihydrouridine20 synthase activity"/>
    <property type="evidence" value="ECO:0007669"/>
    <property type="project" value="UniProtKB-EC"/>
</dbReference>
<feature type="site" description="Interacts with tRNA" evidence="10">
    <location>
        <position position="229"/>
    </location>
</feature>
<feature type="site" description="Interacts with tRNA; defines subfamily-specific binding signature" evidence="10">
    <location>
        <position position="345"/>
    </location>
</feature>
<keyword evidence="6 10" id="KW-0521">NADP</keyword>
<dbReference type="SUPFAM" id="SSF51395">
    <property type="entry name" value="FMN-linked oxidoreductases"/>
    <property type="match status" value="1"/>
</dbReference>
<evidence type="ECO:0000256" key="5">
    <source>
        <dbReference type="ARBA" id="ARBA00022694"/>
    </source>
</evidence>
<keyword evidence="3 10" id="KW-0285">Flavoprotein</keyword>
<keyword evidence="4 10" id="KW-0288">FMN</keyword>
<dbReference type="GO" id="GO:0010181">
    <property type="term" value="F:FMN binding"/>
    <property type="evidence" value="ECO:0007669"/>
    <property type="project" value="UniProtKB-UniRule"/>
</dbReference>
<feature type="binding site" evidence="10">
    <location>
        <begin position="254"/>
        <end position="256"/>
    </location>
    <ligand>
        <name>FMN</name>
        <dbReference type="ChEBI" id="CHEBI:58210"/>
    </ligand>
</feature>
<evidence type="ECO:0000256" key="4">
    <source>
        <dbReference type="ARBA" id="ARBA00022643"/>
    </source>
</evidence>
<keyword evidence="2 10" id="KW-0820">tRNA-binding</keyword>
<dbReference type="PANTHER" id="PTHR42907">
    <property type="entry name" value="FMN-LINKED OXIDOREDUCTASES SUPERFAMILY PROTEIN"/>
    <property type="match status" value="1"/>
</dbReference>
<evidence type="ECO:0000256" key="6">
    <source>
        <dbReference type="ARBA" id="ARBA00022857"/>
    </source>
</evidence>
<dbReference type="NCBIfam" id="NF008774">
    <property type="entry name" value="PRK11815.1"/>
    <property type="match status" value="1"/>
</dbReference>
<evidence type="ECO:0000256" key="1">
    <source>
        <dbReference type="ARBA" id="ARBA00001917"/>
    </source>
</evidence>
<evidence type="ECO:0000256" key="2">
    <source>
        <dbReference type="ARBA" id="ARBA00022555"/>
    </source>
</evidence>
<feature type="site" description="Interacts with tRNA; defines subfamily-specific binding signature" evidence="10">
    <location>
        <position position="342"/>
    </location>
</feature>
<reference evidence="13" key="1">
    <citation type="submission" date="2019-12" db="EMBL/GenBank/DDBJ databases">
        <title>Endophytic bacteria associated with Panax ginseng seedlings.</title>
        <authorList>
            <person name="Park J.M."/>
            <person name="Shin R."/>
            <person name="Jo S.H."/>
        </authorList>
    </citation>
    <scope>NUCLEOTIDE SEQUENCE [LARGE SCALE GENOMIC DNA]</scope>
    <source>
        <strain evidence="13">PgKB30</strain>
    </source>
</reference>
<dbReference type="AlphaFoldDB" id="A0A6M8MMU9"/>
<dbReference type="InterPro" id="IPR004653">
    <property type="entry name" value="DusA"/>
</dbReference>
<dbReference type="FunFam" id="3.20.20.70:FF:000083">
    <property type="entry name" value="tRNA-dihydrouridine(20/20a) synthase"/>
    <property type="match status" value="1"/>
</dbReference>
<feature type="binding site" evidence="10">
    <location>
        <position position="214"/>
    </location>
    <ligand>
        <name>FMN</name>
        <dbReference type="ChEBI" id="CHEBI:58210"/>
    </ligand>
</feature>
<feature type="active site" description="Proton donor" evidence="10">
    <location>
        <position position="143"/>
    </location>
</feature>
<gene>
    <name evidence="10" type="primary">dusA</name>
    <name evidence="12" type="ORF">FX982_03292</name>
</gene>